<comment type="caution">
    <text evidence="3">The sequence shown here is derived from an EMBL/GenBank/DDBJ whole genome shotgun (WGS) entry which is preliminary data.</text>
</comment>
<gene>
    <name evidence="3" type="ORF">GCM10023091_12500</name>
</gene>
<keyword evidence="4" id="KW-1185">Reference proteome</keyword>
<dbReference type="EMBL" id="BAABEY010000012">
    <property type="protein sequence ID" value="GAA4435658.1"/>
    <property type="molecule type" value="Genomic_DNA"/>
</dbReference>
<dbReference type="Gene3D" id="2.60.120.1440">
    <property type="match status" value="1"/>
</dbReference>
<organism evidence="3 4">
    <name type="scientific">Ravibacter arvi</name>
    <dbReference type="NCBI Taxonomy" id="2051041"/>
    <lineage>
        <taxon>Bacteria</taxon>
        <taxon>Pseudomonadati</taxon>
        <taxon>Bacteroidota</taxon>
        <taxon>Cytophagia</taxon>
        <taxon>Cytophagales</taxon>
        <taxon>Spirosomataceae</taxon>
        <taxon>Ravibacter</taxon>
    </lineage>
</organism>
<feature type="domain" description="Protein FecR C-terminal" evidence="2">
    <location>
        <begin position="271"/>
        <end position="337"/>
    </location>
</feature>
<dbReference type="RefSeq" id="WP_345027418.1">
    <property type="nucleotide sequence ID" value="NZ_BAABEY010000012.1"/>
</dbReference>
<dbReference type="PANTHER" id="PTHR30273:SF2">
    <property type="entry name" value="PROTEIN FECR"/>
    <property type="match status" value="1"/>
</dbReference>
<dbReference type="Proteomes" id="UP001501508">
    <property type="component" value="Unassembled WGS sequence"/>
</dbReference>
<dbReference type="Pfam" id="PF04773">
    <property type="entry name" value="FecR"/>
    <property type="match status" value="1"/>
</dbReference>
<accession>A0ABP8LU22</accession>
<dbReference type="InterPro" id="IPR006860">
    <property type="entry name" value="FecR"/>
</dbReference>
<dbReference type="PIRSF" id="PIRSF018266">
    <property type="entry name" value="FecR"/>
    <property type="match status" value="1"/>
</dbReference>
<dbReference type="Gene3D" id="3.55.50.30">
    <property type="match status" value="1"/>
</dbReference>
<evidence type="ECO:0000259" key="2">
    <source>
        <dbReference type="Pfam" id="PF16344"/>
    </source>
</evidence>
<evidence type="ECO:0000259" key="1">
    <source>
        <dbReference type="Pfam" id="PF04773"/>
    </source>
</evidence>
<dbReference type="InterPro" id="IPR032508">
    <property type="entry name" value="FecR_C"/>
</dbReference>
<proteinExistence type="predicted"/>
<feature type="domain" description="FecR protein" evidence="1">
    <location>
        <begin position="128"/>
        <end position="214"/>
    </location>
</feature>
<dbReference type="PANTHER" id="PTHR30273">
    <property type="entry name" value="PERIPLASMIC SIGNAL SENSOR AND SIGMA FACTOR ACTIVATOR FECR-RELATED"/>
    <property type="match status" value="1"/>
</dbReference>
<protein>
    <recommendedName>
        <fullName evidence="5">FecR family protein</fullName>
    </recommendedName>
</protein>
<evidence type="ECO:0000313" key="3">
    <source>
        <dbReference type="EMBL" id="GAA4435658.1"/>
    </source>
</evidence>
<dbReference type="InterPro" id="IPR012373">
    <property type="entry name" value="Ferrdict_sens_TM"/>
</dbReference>
<name>A0ABP8LU22_9BACT</name>
<reference evidence="4" key="1">
    <citation type="journal article" date="2019" name="Int. J. Syst. Evol. Microbiol.">
        <title>The Global Catalogue of Microorganisms (GCM) 10K type strain sequencing project: providing services to taxonomists for standard genome sequencing and annotation.</title>
        <authorList>
            <consortium name="The Broad Institute Genomics Platform"/>
            <consortium name="The Broad Institute Genome Sequencing Center for Infectious Disease"/>
            <person name="Wu L."/>
            <person name="Ma J."/>
        </authorList>
    </citation>
    <scope>NUCLEOTIDE SEQUENCE [LARGE SCALE GENOMIC DNA]</scope>
    <source>
        <strain evidence="4">JCM 31920</strain>
    </source>
</reference>
<sequence>MKLSGGFIKLLKRYREGRLPRHIREDLDTWHRLFSADTEKQDERKEIEDRIWAGIERGTRLTVENGTNIPDRVGTGAWWKAAAAIVLVVGATVYFYNKSFGSQDVLPGQTAKAEATAGWKVVSHDGPESREVFLPDGSKVVLQPGGKLRYPAVFSPGQREVFLEGSGFFDVKREVDRPFVVFSGQVLTRVLGTSFTIRPVAAGGTEVAVVTGKVTVEKATPDDKREGKNRVILTPNRKVTFFNQSEHYVTGLVDEPRLVSDETEYLLPGAFNFDETPLHAVIEKLEKAYGVEITVSNDEILECPVTADLTSDNLYEKMEIISAVLQSRVEVNGSTILLSGGGCKKINAKP</sequence>
<evidence type="ECO:0000313" key="4">
    <source>
        <dbReference type="Proteomes" id="UP001501508"/>
    </source>
</evidence>
<evidence type="ECO:0008006" key="5">
    <source>
        <dbReference type="Google" id="ProtNLM"/>
    </source>
</evidence>
<dbReference type="Pfam" id="PF16344">
    <property type="entry name" value="FecR_C"/>
    <property type="match status" value="1"/>
</dbReference>